<evidence type="ECO:0000256" key="1">
    <source>
        <dbReference type="SAM" id="Phobius"/>
    </source>
</evidence>
<accession>A0A6J6EVB9</accession>
<dbReference type="Pfam" id="PF14494">
    <property type="entry name" value="DUF4436"/>
    <property type="match status" value="1"/>
</dbReference>
<organism evidence="2">
    <name type="scientific">freshwater metagenome</name>
    <dbReference type="NCBI Taxonomy" id="449393"/>
    <lineage>
        <taxon>unclassified sequences</taxon>
        <taxon>metagenomes</taxon>
        <taxon>ecological metagenomes</taxon>
    </lineage>
</organism>
<protein>
    <submittedName>
        <fullName evidence="2">Unannotated protein</fullName>
    </submittedName>
</protein>
<dbReference type="AlphaFoldDB" id="A0A6J6EVB9"/>
<reference evidence="2" key="1">
    <citation type="submission" date="2020-05" db="EMBL/GenBank/DDBJ databases">
        <authorList>
            <person name="Chiriac C."/>
            <person name="Salcher M."/>
            <person name="Ghai R."/>
            <person name="Kavagutti S V."/>
        </authorList>
    </citation>
    <scope>NUCLEOTIDE SEQUENCE</scope>
</reference>
<keyword evidence="1" id="KW-1133">Transmembrane helix</keyword>
<dbReference type="EMBL" id="CAEZTX010000023">
    <property type="protein sequence ID" value="CAB4579927.1"/>
    <property type="molecule type" value="Genomic_DNA"/>
</dbReference>
<sequence length="318" mass="35086">MTLMRNRFFQSIMALAIVYLAIVFFISQSPAGDSKAISDKLIEMSPDNRLDLLIQITGVNPLEGTAEARVLPWPQSDDIGYQFKSGWIPSQNISIHVDSVIGASNGGTSVYDFEKEVPTGGFNVQIDEQPGAGTRSKVSWYPLDLYNFEVPISVVGEESSLNILPQDYTKNIDTFDIKMTHGLWADPVKTVSMADEKSFDLAVDEFTNGQSSTVFTATRSNSTKLLVVIILLLMVTAMTSVGILTHMVVNGKRPPSLSSLTWTAALTYSLISLRGLMPGDPPIGIFVDKIFYFPSLILTLICSLWVLVTWVRRDDFQA</sequence>
<keyword evidence="1" id="KW-0472">Membrane</keyword>
<proteinExistence type="predicted"/>
<name>A0A6J6EVB9_9ZZZZ</name>
<gene>
    <name evidence="2" type="ORF">UFOPK1755_00431</name>
</gene>
<feature type="transmembrane region" description="Helical" evidence="1">
    <location>
        <begin position="289"/>
        <end position="311"/>
    </location>
</feature>
<feature type="transmembrane region" description="Helical" evidence="1">
    <location>
        <begin position="225"/>
        <end position="245"/>
    </location>
</feature>
<keyword evidence="1" id="KW-0812">Transmembrane</keyword>
<dbReference type="InterPro" id="IPR027948">
    <property type="entry name" value="DUF4436"/>
</dbReference>
<evidence type="ECO:0000313" key="2">
    <source>
        <dbReference type="EMBL" id="CAB4579927.1"/>
    </source>
</evidence>